<dbReference type="PROSITE" id="PS51725">
    <property type="entry name" value="ABM"/>
    <property type="match status" value="1"/>
</dbReference>
<dbReference type="InterPro" id="IPR011008">
    <property type="entry name" value="Dimeric_a/b-barrel"/>
</dbReference>
<dbReference type="Gene3D" id="3.30.70.100">
    <property type="match status" value="1"/>
</dbReference>
<dbReference type="Pfam" id="PF03992">
    <property type="entry name" value="ABM"/>
    <property type="match status" value="1"/>
</dbReference>
<dbReference type="PANTHER" id="PTHR33336:SF15">
    <property type="entry name" value="ABM DOMAIN-CONTAINING PROTEIN"/>
    <property type="match status" value="1"/>
</dbReference>
<dbReference type="EMBL" id="BMDC01000003">
    <property type="protein sequence ID" value="GGH64642.1"/>
    <property type="molecule type" value="Genomic_DNA"/>
</dbReference>
<comment type="caution">
    <text evidence="2">The sequence shown here is derived from an EMBL/GenBank/DDBJ whole genome shotgun (WGS) entry which is preliminary data.</text>
</comment>
<accession>A0A917IVU3</accession>
<evidence type="ECO:0000313" key="3">
    <source>
        <dbReference type="Proteomes" id="UP000600171"/>
    </source>
</evidence>
<reference evidence="2 3" key="1">
    <citation type="journal article" date="2014" name="Int. J. Syst. Evol. Microbiol.">
        <title>Complete genome sequence of Corynebacterium casei LMG S-19264T (=DSM 44701T), isolated from a smear-ripened cheese.</title>
        <authorList>
            <consortium name="US DOE Joint Genome Institute (JGI-PGF)"/>
            <person name="Walter F."/>
            <person name="Albersmeier A."/>
            <person name="Kalinowski J."/>
            <person name="Ruckert C."/>
        </authorList>
    </citation>
    <scope>NUCLEOTIDE SEQUENCE [LARGE SCALE GENOMIC DNA]</scope>
    <source>
        <strain evidence="2 3">CCM 8669</strain>
    </source>
</reference>
<evidence type="ECO:0000259" key="1">
    <source>
        <dbReference type="PROSITE" id="PS51725"/>
    </source>
</evidence>
<protein>
    <recommendedName>
        <fullName evidence="1">ABM domain-containing protein</fullName>
    </recommendedName>
</protein>
<dbReference type="RefSeq" id="WP_188359958.1">
    <property type="nucleotide sequence ID" value="NZ_BMDC01000003.1"/>
</dbReference>
<feature type="domain" description="ABM" evidence="1">
    <location>
        <begin position="2"/>
        <end position="92"/>
    </location>
</feature>
<proteinExistence type="predicted"/>
<dbReference type="GO" id="GO:0003824">
    <property type="term" value="F:catalytic activity"/>
    <property type="evidence" value="ECO:0007669"/>
    <property type="project" value="TreeGrafter"/>
</dbReference>
<dbReference type="InterPro" id="IPR007138">
    <property type="entry name" value="ABM_dom"/>
</dbReference>
<name>A0A917IVU3_9MICC</name>
<dbReference type="Proteomes" id="UP000600171">
    <property type="component" value="Unassembled WGS sequence"/>
</dbReference>
<evidence type="ECO:0000313" key="2">
    <source>
        <dbReference type="EMBL" id="GGH64642.1"/>
    </source>
</evidence>
<dbReference type="AlphaFoldDB" id="A0A917IVU3"/>
<dbReference type="PANTHER" id="PTHR33336">
    <property type="entry name" value="QUINOL MONOOXYGENASE YGIN-RELATED"/>
    <property type="match status" value="1"/>
</dbReference>
<keyword evidence="3" id="KW-1185">Reference proteome</keyword>
<dbReference type="SUPFAM" id="SSF54909">
    <property type="entry name" value="Dimeric alpha+beta barrel"/>
    <property type="match status" value="1"/>
</dbReference>
<organism evidence="2 3">
    <name type="scientific">Rothia aerolata</name>
    <dbReference type="NCBI Taxonomy" id="1812262"/>
    <lineage>
        <taxon>Bacteria</taxon>
        <taxon>Bacillati</taxon>
        <taxon>Actinomycetota</taxon>
        <taxon>Actinomycetes</taxon>
        <taxon>Micrococcales</taxon>
        <taxon>Micrococcaceae</taxon>
        <taxon>Rothia</taxon>
    </lineage>
</organism>
<dbReference type="InterPro" id="IPR050744">
    <property type="entry name" value="AI-2_Isomerase_LsrG"/>
</dbReference>
<sequence length="97" mass="11275">MIGVYAVIPVKPEYAQAWESIAQRLVQDTVAHDEGCVFYDFGKRVDGPEGEYAFLERWMTREALDAHMAAEHHVRANEEWAEYLAGEPEVRIYDYEH</sequence>
<gene>
    <name evidence="2" type="ORF">GCM10007359_17100</name>
</gene>